<reference evidence="1 2" key="1">
    <citation type="submission" date="2024-10" db="EMBL/GenBank/DDBJ databases">
        <title>The Natural Products Discovery Center: Release of the First 8490 Sequenced Strains for Exploring Actinobacteria Biosynthetic Diversity.</title>
        <authorList>
            <person name="Kalkreuter E."/>
            <person name="Kautsar S.A."/>
            <person name="Yang D."/>
            <person name="Bader C.D."/>
            <person name="Teijaro C.N."/>
            <person name="Fluegel L."/>
            <person name="Davis C.M."/>
            <person name="Simpson J.R."/>
            <person name="Lauterbach L."/>
            <person name="Steele A.D."/>
            <person name="Gui C."/>
            <person name="Meng S."/>
            <person name="Li G."/>
            <person name="Viehrig K."/>
            <person name="Ye F."/>
            <person name="Su P."/>
            <person name="Kiefer A.F."/>
            <person name="Nichols A."/>
            <person name="Cepeda A.J."/>
            <person name="Yan W."/>
            <person name="Fan B."/>
            <person name="Jiang Y."/>
            <person name="Adhikari A."/>
            <person name="Zheng C.-J."/>
            <person name="Schuster L."/>
            <person name="Cowan T.M."/>
            <person name="Smanski M.J."/>
            <person name="Chevrette M.G."/>
            <person name="De Carvalho L.P.S."/>
            <person name="Shen B."/>
        </authorList>
    </citation>
    <scope>NUCLEOTIDE SEQUENCE [LARGE SCALE GENOMIC DNA]</scope>
    <source>
        <strain evidence="1 2">NPDC048320</strain>
    </source>
</reference>
<gene>
    <name evidence="1" type="ORF">ACGFZB_24790</name>
</gene>
<protein>
    <submittedName>
        <fullName evidence="1">Uncharacterized protein</fullName>
    </submittedName>
</protein>
<name>A0ABW7B9T3_9ACTN</name>
<sequence length="83" mass="9175">MERKAVSRKEAAETEIRQLLACVREFHGDRPYKIEALAEAGGMSVSGIRTAYKDGEVDTVALRVGRKPDSRRFRPPAAGTTRS</sequence>
<keyword evidence="2" id="KW-1185">Reference proteome</keyword>
<comment type="caution">
    <text evidence="1">The sequence shown here is derived from an EMBL/GenBank/DDBJ whole genome shotgun (WGS) entry which is preliminary data.</text>
</comment>
<evidence type="ECO:0000313" key="2">
    <source>
        <dbReference type="Proteomes" id="UP001604267"/>
    </source>
</evidence>
<evidence type="ECO:0000313" key="1">
    <source>
        <dbReference type="EMBL" id="MFG3013615.1"/>
    </source>
</evidence>
<proteinExistence type="predicted"/>
<organism evidence="1 2">
    <name type="scientific">Streptomyces cinerochromogenes</name>
    <dbReference type="NCBI Taxonomy" id="66422"/>
    <lineage>
        <taxon>Bacteria</taxon>
        <taxon>Bacillati</taxon>
        <taxon>Actinomycetota</taxon>
        <taxon>Actinomycetes</taxon>
        <taxon>Kitasatosporales</taxon>
        <taxon>Streptomycetaceae</taxon>
        <taxon>Streptomyces</taxon>
    </lineage>
</organism>
<dbReference type="Proteomes" id="UP001604267">
    <property type="component" value="Unassembled WGS sequence"/>
</dbReference>
<dbReference type="EMBL" id="JBICYV010000012">
    <property type="protein sequence ID" value="MFG3013615.1"/>
    <property type="molecule type" value="Genomic_DNA"/>
</dbReference>
<dbReference type="RefSeq" id="WP_392819574.1">
    <property type="nucleotide sequence ID" value="NZ_JBICYV010000012.1"/>
</dbReference>
<accession>A0ABW7B9T3</accession>